<dbReference type="InterPro" id="IPR013183">
    <property type="entry name" value="Hsk3-like"/>
</dbReference>
<comment type="caution">
    <text evidence="1">The sequence shown here is derived from an EMBL/GenBank/DDBJ whole genome shotgun (WGS) entry which is preliminary data.</text>
</comment>
<evidence type="ECO:0000313" key="1">
    <source>
        <dbReference type="EMBL" id="KAL1407563.1"/>
    </source>
</evidence>
<dbReference type="PANTHER" id="PTHR28289">
    <property type="entry name" value="DASH COMPLEX SUBUNIT HSK3"/>
    <property type="match status" value="1"/>
</dbReference>
<dbReference type="InterPro" id="IPR042332">
    <property type="entry name" value="Hsk3"/>
</dbReference>
<dbReference type="Pfam" id="PF08227">
    <property type="entry name" value="DASH_Hsk3"/>
    <property type="match status" value="1"/>
</dbReference>
<evidence type="ECO:0000313" key="2">
    <source>
        <dbReference type="Proteomes" id="UP001565368"/>
    </source>
</evidence>
<dbReference type="GeneID" id="95988039"/>
<name>A0ABR3PYV1_9TREE</name>
<accession>A0ABR3PYV1</accession>
<protein>
    <submittedName>
        <fullName evidence="1">Uncharacterized protein</fullName>
    </submittedName>
</protein>
<gene>
    <name evidence="1" type="ORF">Q8F55_006996</name>
</gene>
<keyword evidence="2" id="KW-1185">Reference proteome</keyword>
<dbReference type="RefSeq" id="XP_069207507.1">
    <property type="nucleotide sequence ID" value="XM_069355436.1"/>
</dbReference>
<dbReference type="Proteomes" id="UP001565368">
    <property type="component" value="Unassembled WGS sequence"/>
</dbReference>
<sequence length="81" mass="8748">MSATSNTKARHYATLASQIRQLNANLGESQVQFALLAEHLDAMRRFSAANAAQFMAVSRLLDVELQGVSAEQVEAAQGGER</sequence>
<organism evidence="1 2">
    <name type="scientific">Vanrija albida</name>
    <dbReference type="NCBI Taxonomy" id="181172"/>
    <lineage>
        <taxon>Eukaryota</taxon>
        <taxon>Fungi</taxon>
        <taxon>Dikarya</taxon>
        <taxon>Basidiomycota</taxon>
        <taxon>Agaricomycotina</taxon>
        <taxon>Tremellomycetes</taxon>
        <taxon>Trichosporonales</taxon>
        <taxon>Trichosporonaceae</taxon>
        <taxon>Vanrija</taxon>
    </lineage>
</organism>
<dbReference type="PANTHER" id="PTHR28289:SF1">
    <property type="entry name" value="DASH COMPLEX SUBUNIT HSK3"/>
    <property type="match status" value="1"/>
</dbReference>
<proteinExistence type="predicted"/>
<reference evidence="1 2" key="1">
    <citation type="submission" date="2023-08" db="EMBL/GenBank/DDBJ databases">
        <title>Annotated Genome Sequence of Vanrija albida AlHP1.</title>
        <authorList>
            <person name="Herzog R."/>
        </authorList>
    </citation>
    <scope>NUCLEOTIDE SEQUENCE [LARGE SCALE GENOMIC DNA]</scope>
    <source>
        <strain evidence="1 2">AlHP1</strain>
    </source>
</reference>
<dbReference type="EMBL" id="JBBXJM010000005">
    <property type="protein sequence ID" value="KAL1407563.1"/>
    <property type="molecule type" value="Genomic_DNA"/>
</dbReference>